<name>A0A182NVP2_9DIPT</name>
<accession>A0A182NVP2</accession>
<dbReference type="Gene3D" id="3.60.10.10">
    <property type="entry name" value="Endonuclease/exonuclease/phosphatase"/>
    <property type="match status" value="1"/>
</dbReference>
<keyword evidence="2" id="KW-1185">Reference proteome</keyword>
<protein>
    <recommendedName>
        <fullName evidence="3">Endonuclease/exonuclease/phosphatase domain-containing protein</fullName>
    </recommendedName>
</protein>
<reference evidence="1" key="2">
    <citation type="submission" date="2020-05" db="UniProtKB">
        <authorList>
            <consortium name="EnsemblMetazoa"/>
        </authorList>
    </citation>
    <scope>IDENTIFICATION</scope>
    <source>
        <strain evidence="1">WRAIR2</strain>
    </source>
</reference>
<reference evidence="2" key="1">
    <citation type="submission" date="2013-03" db="EMBL/GenBank/DDBJ databases">
        <title>The Genome Sequence of Anopheles dirus WRAIR2.</title>
        <authorList>
            <consortium name="The Broad Institute Genomics Platform"/>
            <person name="Neafsey D.E."/>
            <person name="Walton C."/>
            <person name="Walker B."/>
            <person name="Young S.K."/>
            <person name="Zeng Q."/>
            <person name="Gargeya S."/>
            <person name="Fitzgerald M."/>
            <person name="Haas B."/>
            <person name="Abouelleil A."/>
            <person name="Allen A.W."/>
            <person name="Alvarado L."/>
            <person name="Arachchi H.M."/>
            <person name="Berlin A.M."/>
            <person name="Chapman S.B."/>
            <person name="Gainer-Dewar J."/>
            <person name="Goldberg J."/>
            <person name="Griggs A."/>
            <person name="Gujja S."/>
            <person name="Hansen M."/>
            <person name="Howarth C."/>
            <person name="Imamovic A."/>
            <person name="Ireland A."/>
            <person name="Larimer J."/>
            <person name="McCowan C."/>
            <person name="Murphy C."/>
            <person name="Pearson M."/>
            <person name="Poon T.W."/>
            <person name="Priest M."/>
            <person name="Roberts A."/>
            <person name="Saif S."/>
            <person name="Shea T."/>
            <person name="Sisk P."/>
            <person name="Sykes S."/>
            <person name="Wortman J."/>
            <person name="Nusbaum C."/>
            <person name="Birren B."/>
        </authorList>
    </citation>
    <scope>NUCLEOTIDE SEQUENCE [LARGE SCALE GENOMIC DNA]</scope>
    <source>
        <strain evidence="2">WRAIR2</strain>
    </source>
</reference>
<evidence type="ECO:0008006" key="3">
    <source>
        <dbReference type="Google" id="ProtNLM"/>
    </source>
</evidence>
<evidence type="ECO:0000313" key="1">
    <source>
        <dbReference type="EnsemblMetazoa" id="ADIR011743-PA"/>
    </source>
</evidence>
<dbReference type="VEuPathDB" id="VectorBase:ADIR011743"/>
<evidence type="ECO:0000313" key="2">
    <source>
        <dbReference type="Proteomes" id="UP000075884"/>
    </source>
</evidence>
<dbReference type="AlphaFoldDB" id="A0A182NVP2"/>
<dbReference type="SUPFAM" id="SSF56219">
    <property type="entry name" value="DNase I-like"/>
    <property type="match status" value="1"/>
</dbReference>
<organism evidence="1 2">
    <name type="scientific">Anopheles dirus</name>
    <dbReference type="NCBI Taxonomy" id="7168"/>
    <lineage>
        <taxon>Eukaryota</taxon>
        <taxon>Metazoa</taxon>
        <taxon>Ecdysozoa</taxon>
        <taxon>Arthropoda</taxon>
        <taxon>Hexapoda</taxon>
        <taxon>Insecta</taxon>
        <taxon>Pterygota</taxon>
        <taxon>Neoptera</taxon>
        <taxon>Endopterygota</taxon>
        <taxon>Diptera</taxon>
        <taxon>Nematocera</taxon>
        <taxon>Culicoidea</taxon>
        <taxon>Culicidae</taxon>
        <taxon>Anophelinae</taxon>
        <taxon>Anopheles</taxon>
    </lineage>
</organism>
<dbReference type="STRING" id="7168.A0A182NVP2"/>
<dbReference type="Proteomes" id="UP000075884">
    <property type="component" value="Unassembled WGS sequence"/>
</dbReference>
<dbReference type="InterPro" id="IPR036691">
    <property type="entry name" value="Endo/exonu/phosph_ase_sf"/>
</dbReference>
<proteinExistence type="predicted"/>
<sequence length="119" mass="13073">MDVLQINVNRSRSAQDLALNTMRMERADVCLMVELHSVPRNNGNWVADRDGKVAIIASSEAYPIQQVVSVTQSGIAAARINGVLFVCCYVSPSAGVPEFEEMMQRIDVLARGHPRVVFA</sequence>
<dbReference type="EnsemblMetazoa" id="ADIR011743-RA">
    <property type="protein sequence ID" value="ADIR011743-PA"/>
    <property type="gene ID" value="ADIR011743"/>
</dbReference>